<dbReference type="GO" id="GO:0004721">
    <property type="term" value="F:phosphoprotein phosphatase activity"/>
    <property type="evidence" value="ECO:0007669"/>
    <property type="project" value="InterPro"/>
</dbReference>
<protein>
    <submittedName>
        <fullName evidence="2 3">Protein tyrosine phosphatase</fullName>
    </submittedName>
</protein>
<dbReference type="PANTHER" id="PTHR31126">
    <property type="entry name" value="TYROSINE-PROTEIN PHOSPHATASE"/>
    <property type="match status" value="1"/>
</dbReference>
<keyword evidence="5" id="KW-1185">Reference proteome</keyword>
<organism evidence="2 4">
    <name type="scientific">Pediococcus ethanolidurans</name>
    <dbReference type="NCBI Taxonomy" id="319653"/>
    <lineage>
        <taxon>Bacteria</taxon>
        <taxon>Bacillati</taxon>
        <taxon>Bacillota</taxon>
        <taxon>Bacilli</taxon>
        <taxon>Lactobacillales</taxon>
        <taxon>Lactobacillaceae</taxon>
        <taxon>Pediococcus</taxon>
    </lineage>
</organism>
<sequence>MVRSRVLQLQKGGNFRELGGYQTIDGHTIKWHKIIRSGKLGNLTDQDVSYLNNYGLKYDVDFRSPEEKAQAPDRIPQQTKYLFMPVFSTDETQNSKQTDYLQRKMESDPTTGRQQMHHVYQDIITNPHSQKAYRQFFDVLLENDVEQDTLLFHCTAGKDRTGMGAIFFLSALGVNEDTIKADYLLTNKVTKPVLEDLVKTLKLKNAPSAFIQSMRDLQSVQISFYNTAMEQIQKTSGDMSNYLHEYLNLSATDIHDLQRIYLE</sequence>
<gene>
    <name evidence="2" type="ORF">IV87_GL002062</name>
    <name evidence="3" type="ORF">SAMN04487973_10761</name>
</gene>
<evidence type="ECO:0000313" key="3">
    <source>
        <dbReference type="EMBL" id="SER46993.1"/>
    </source>
</evidence>
<dbReference type="PROSITE" id="PS00383">
    <property type="entry name" value="TYR_PHOSPHATASE_1"/>
    <property type="match status" value="1"/>
</dbReference>
<dbReference type="PATRIC" id="fig|319653.3.peg.2100"/>
<reference evidence="2 4" key="1">
    <citation type="journal article" date="2015" name="Genome Announc.">
        <title>Expanding the biotechnology potential of lactobacilli through comparative genomics of 213 strains and associated genera.</title>
        <authorList>
            <person name="Sun Z."/>
            <person name="Harris H.M."/>
            <person name="McCann A."/>
            <person name="Guo C."/>
            <person name="Argimon S."/>
            <person name="Zhang W."/>
            <person name="Yang X."/>
            <person name="Jeffery I.B."/>
            <person name="Cooney J.C."/>
            <person name="Kagawa T.F."/>
            <person name="Liu W."/>
            <person name="Song Y."/>
            <person name="Salvetti E."/>
            <person name="Wrobel A."/>
            <person name="Rasinkangas P."/>
            <person name="Parkhill J."/>
            <person name="Rea M.C."/>
            <person name="O'Sullivan O."/>
            <person name="Ritari J."/>
            <person name="Douillard F.P."/>
            <person name="Paul Ross R."/>
            <person name="Yang R."/>
            <person name="Briner A.E."/>
            <person name="Felis G.E."/>
            <person name="de Vos W.M."/>
            <person name="Barrangou R."/>
            <person name="Klaenhammer T.R."/>
            <person name="Caufield P.W."/>
            <person name="Cui Y."/>
            <person name="Zhang H."/>
            <person name="O'Toole P.W."/>
        </authorList>
    </citation>
    <scope>NUCLEOTIDE SEQUENCE [LARGE SCALE GENOMIC DNA]</scope>
    <source>
        <strain evidence="2 4">DSM 22301</strain>
    </source>
</reference>
<dbReference type="OrthoDB" id="1188001at2"/>
<dbReference type="GeneID" id="76043417"/>
<proteinExistence type="inferred from homology"/>
<dbReference type="Pfam" id="PF13350">
    <property type="entry name" value="Y_phosphatase3"/>
    <property type="match status" value="1"/>
</dbReference>
<comment type="similarity">
    <text evidence="1">Belongs to the protein-tyrosine phosphatase family.</text>
</comment>
<accession>A0A0R2K494</accession>
<dbReference type="Gene3D" id="3.90.190.10">
    <property type="entry name" value="Protein tyrosine phosphatase superfamily"/>
    <property type="match status" value="1"/>
</dbReference>
<dbReference type="RefSeq" id="WP_057805977.1">
    <property type="nucleotide sequence ID" value="NZ_BJYP01000014.1"/>
</dbReference>
<dbReference type="SUPFAM" id="SSF52799">
    <property type="entry name" value="(Phosphotyrosine protein) phosphatases II"/>
    <property type="match status" value="1"/>
</dbReference>
<dbReference type="InterPro" id="IPR026893">
    <property type="entry name" value="Tyr/Ser_Pase_IphP-type"/>
</dbReference>
<dbReference type="InterPro" id="IPR029021">
    <property type="entry name" value="Prot-tyrosine_phosphatase-like"/>
</dbReference>
<dbReference type="AlphaFoldDB" id="A0A0R2K494"/>
<dbReference type="InterPro" id="IPR016130">
    <property type="entry name" value="Tyr_Pase_AS"/>
</dbReference>
<dbReference type="STRING" id="319653.SAMN04487973_10761"/>
<reference evidence="3 5" key="2">
    <citation type="submission" date="2016-10" db="EMBL/GenBank/DDBJ databases">
        <authorList>
            <person name="Varghese N."/>
            <person name="Submissions S."/>
        </authorList>
    </citation>
    <scope>NUCLEOTIDE SEQUENCE [LARGE SCALE GENOMIC DNA]</scope>
    <source>
        <strain evidence="3 5">CGMCC 1.3889</strain>
    </source>
</reference>
<evidence type="ECO:0000313" key="5">
    <source>
        <dbReference type="Proteomes" id="UP000182818"/>
    </source>
</evidence>
<dbReference type="Proteomes" id="UP000182818">
    <property type="component" value="Unassembled WGS sequence"/>
</dbReference>
<dbReference type="EMBL" id="FOGK01000007">
    <property type="protein sequence ID" value="SER46993.1"/>
    <property type="molecule type" value="Genomic_DNA"/>
</dbReference>
<name>A0A0R2K494_9LACO</name>
<comment type="caution">
    <text evidence="2">The sequence shown here is derived from an EMBL/GenBank/DDBJ whole genome shotgun (WGS) entry which is preliminary data.</text>
</comment>
<evidence type="ECO:0000313" key="2">
    <source>
        <dbReference type="EMBL" id="KRN82678.1"/>
    </source>
</evidence>
<evidence type="ECO:0000313" key="4">
    <source>
        <dbReference type="Proteomes" id="UP000051749"/>
    </source>
</evidence>
<dbReference type="PANTHER" id="PTHR31126:SF1">
    <property type="entry name" value="TYROSINE SPECIFIC PROTEIN PHOSPHATASES DOMAIN-CONTAINING PROTEIN"/>
    <property type="match status" value="1"/>
</dbReference>
<dbReference type="Proteomes" id="UP000051749">
    <property type="component" value="Unassembled WGS sequence"/>
</dbReference>
<dbReference type="EMBL" id="JQBY01000008">
    <property type="protein sequence ID" value="KRN82678.1"/>
    <property type="molecule type" value="Genomic_DNA"/>
</dbReference>
<evidence type="ECO:0000256" key="1">
    <source>
        <dbReference type="ARBA" id="ARBA00009580"/>
    </source>
</evidence>